<sequence length="264" mass="30153">MNRSKYVKPRISKEEELALTNSEIERVKQQMKEEAMQFPSIPNDISDEKKGELLLEAFLKDEPFDRYVFAYMNIKIAFLNAAFRTCDPEIIAYALLEVKSTLDNRAFDQILDSAPQFRGAFEYLSKPKVSGVLRDTKKMQDEEKLDYLEDELKKSSGFMKEVIKDEIARSKGRPLAGKEEVDLKFEKIVSMIAAGTPGYINAKEMTSKFKLVNKWKVNVSPMQGALFCRAFNYPQAIVQEFASLVTDAKEKVAMVEEYGIRPGP</sequence>
<dbReference type="EMBL" id="MLAK01000925">
    <property type="protein sequence ID" value="OHT01165.1"/>
    <property type="molecule type" value="Genomic_DNA"/>
</dbReference>
<feature type="coiled-coil region" evidence="1">
    <location>
        <begin position="10"/>
        <end position="37"/>
    </location>
</feature>
<evidence type="ECO:0000313" key="3">
    <source>
        <dbReference type="Proteomes" id="UP000179807"/>
    </source>
</evidence>
<dbReference type="Proteomes" id="UP000179807">
    <property type="component" value="Unassembled WGS sequence"/>
</dbReference>
<dbReference type="VEuPathDB" id="TrichDB:TRFO_32097"/>
<organism evidence="2 3">
    <name type="scientific">Tritrichomonas foetus</name>
    <dbReference type="NCBI Taxonomy" id="1144522"/>
    <lineage>
        <taxon>Eukaryota</taxon>
        <taxon>Metamonada</taxon>
        <taxon>Parabasalia</taxon>
        <taxon>Tritrichomonadida</taxon>
        <taxon>Tritrichomonadidae</taxon>
        <taxon>Tritrichomonas</taxon>
    </lineage>
</organism>
<dbReference type="AlphaFoldDB" id="A0A1J4JV78"/>
<dbReference type="GeneID" id="94843014"/>
<reference evidence="2" key="1">
    <citation type="submission" date="2016-10" db="EMBL/GenBank/DDBJ databases">
        <authorList>
            <person name="Benchimol M."/>
            <person name="Almeida L.G."/>
            <person name="Vasconcelos A.T."/>
            <person name="Perreira-Neves A."/>
            <person name="Rosa I.A."/>
            <person name="Tasca T."/>
            <person name="Bogo M.R."/>
            <person name="de Souza W."/>
        </authorList>
    </citation>
    <scope>NUCLEOTIDE SEQUENCE [LARGE SCALE GENOMIC DNA]</scope>
    <source>
        <strain evidence="2">K</strain>
    </source>
</reference>
<name>A0A1J4JV78_9EUKA</name>
<protein>
    <submittedName>
        <fullName evidence="2">Uncharacterized protein</fullName>
    </submittedName>
</protein>
<evidence type="ECO:0000256" key="1">
    <source>
        <dbReference type="SAM" id="Coils"/>
    </source>
</evidence>
<gene>
    <name evidence="2" type="ORF">TRFO_32097</name>
</gene>
<accession>A0A1J4JV78</accession>
<keyword evidence="1" id="KW-0175">Coiled coil</keyword>
<dbReference type="OrthoDB" id="10570587at2759"/>
<keyword evidence="3" id="KW-1185">Reference proteome</keyword>
<comment type="caution">
    <text evidence="2">The sequence shown here is derived from an EMBL/GenBank/DDBJ whole genome shotgun (WGS) entry which is preliminary data.</text>
</comment>
<dbReference type="RefSeq" id="XP_068354301.1">
    <property type="nucleotide sequence ID" value="XM_068508310.1"/>
</dbReference>
<proteinExistence type="predicted"/>
<evidence type="ECO:0000313" key="2">
    <source>
        <dbReference type="EMBL" id="OHT01165.1"/>
    </source>
</evidence>